<dbReference type="Gene3D" id="2.40.160.10">
    <property type="entry name" value="Porin"/>
    <property type="match status" value="1"/>
</dbReference>
<dbReference type="InterPro" id="IPR023614">
    <property type="entry name" value="Porin_dom_sf"/>
</dbReference>
<dbReference type="OrthoDB" id="1116797at2"/>
<protein>
    <recommendedName>
        <fullName evidence="4">Porin</fullName>
    </recommendedName>
</protein>
<dbReference type="Pfam" id="PF07642">
    <property type="entry name" value="BBP2"/>
    <property type="match status" value="1"/>
</dbReference>
<evidence type="ECO:0008006" key="4">
    <source>
        <dbReference type="Google" id="ProtNLM"/>
    </source>
</evidence>
<accession>A0A4Y8L0Q4</accession>
<evidence type="ECO:0000313" key="3">
    <source>
        <dbReference type="Proteomes" id="UP000297861"/>
    </source>
</evidence>
<dbReference type="InterPro" id="IPR011486">
    <property type="entry name" value="BBP2"/>
</dbReference>
<keyword evidence="3" id="KW-1185">Reference proteome</keyword>
<name>A0A4Y8L0Q4_9BACT</name>
<dbReference type="RefSeq" id="WP_134437181.1">
    <property type="nucleotide sequence ID" value="NZ_SOML01000011.1"/>
</dbReference>
<dbReference type="Proteomes" id="UP000297861">
    <property type="component" value="Unassembled WGS sequence"/>
</dbReference>
<comment type="caution">
    <text evidence="2">The sequence shown here is derived from an EMBL/GenBank/DDBJ whole genome shotgun (WGS) entry which is preliminary data.</text>
</comment>
<sequence length="344" mass="39232">MRRLNLFLVAVMLLAFATQSFSQEKDTTTVKPSGRIIARSFFDYSKGFGSVNNESGFDITRAFLGYSYQITPTLQAQVIIDGASGKNDKGSYEVYLRNAFIRWQDKGFDISVGEIGLLQFSMQENYWKHRYVLKSFQDLNKMAPSVDLGVTAQYKFNDFLSADISLTNGEGYKKIEQNNSTRYAAGLSIKPLKNTIFRIYADIYNDGEDMRDALPSNVTEGKYSDQKSIALFAGYQNSVISAGAEYNRVFNKGFIQDKDYYGYSLYASGKIADKWRLYGRYDLMDSKTPENFTSPWNSLDGQLMIIGVEYQPVKQLKISPNFRNINPDRNKSEQYLFVSVEFNL</sequence>
<dbReference type="AlphaFoldDB" id="A0A4Y8L0Q4"/>
<organism evidence="2 3">
    <name type="scientific">Dysgonomonas capnocytophagoides</name>
    <dbReference type="NCBI Taxonomy" id="45254"/>
    <lineage>
        <taxon>Bacteria</taxon>
        <taxon>Pseudomonadati</taxon>
        <taxon>Bacteroidota</taxon>
        <taxon>Bacteroidia</taxon>
        <taxon>Bacteroidales</taxon>
        <taxon>Dysgonomonadaceae</taxon>
        <taxon>Dysgonomonas</taxon>
    </lineage>
</organism>
<reference evidence="2 3" key="1">
    <citation type="submission" date="2019-03" db="EMBL/GenBank/DDBJ databases">
        <title>San Antonio Military Medical Center submission to MRSN (WRAIR), pending publication.</title>
        <authorList>
            <person name="Blyth D.M."/>
            <person name="Mccarthy S.L."/>
            <person name="Schall S.E."/>
            <person name="Stam J.A."/>
            <person name="Ong A.C."/>
            <person name="Mcgann P.T."/>
        </authorList>
    </citation>
    <scope>NUCLEOTIDE SEQUENCE [LARGE SCALE GENOMIC DNA]</scope>
    <source>
        <strain evidence="2 3">MRSN571793</strain>
    </source>
</reference>
<evidence type="ECO:0000256" key="1">
    <source>
        <dbReference type="SAM" id="SignalP"/>
    </source>
</evidence>
<proteinExistence type="predicted"/>
<gene>
    <name evidence="2" type="ORF">E2605_15890</name>
</gene>
<keyword evidence="1" id="KW-0732">Signal</keyword>
<evidence type="ECO:0000313" key="2">
    <source>
        <dbReference type="EMBL" id="TFD94240.1"/>
    </source>
</evidence>
<dbReference type="STRING" id="1121485.GCA_000426485_01354"/>
<dbReference type="SUPFAM" id="SSF56935">
    <property type="entry name" value="Porins"/>
    <property type="match status" value="1"/>
</dbReference>
<dbReference type="EMBL" id="SOML01000011">
    <property type="protein sequence ID" value="TFD94240.1"/>
    <property type="molecule type" value="Genomic_DNA"/>
</dbReference>
<feature type="chain" id="PRO_5021193850" description="Porin" evidence="1">
    <location>
        <begin position="23"/>
        <end position="344"/>
    </location>
</feature>
<feature type="signal peptide" evidence="1">
    <location>
        <begin position="1"/>
        <end position="22"/>
    </location>
</feature>